<keyword evidence="6 12" id="KW-0472">Membrane</keyword>
<evidence type="ECO:0000256" key="1">
    <source>
        <dbReference type="ARBA" id="ARBA00004606"/>
    </source>
</evidence>
<feature type="domain" description="Aspartyl beta-hydroxylase/Triadin" evidence="14">
    <location>
        <begin position="31"/>
        <end position="110"/>
    </location>
</feature>
<keyword evidence="7" id="KW-1015">Disulfide bond</keyword>
<sequence>MFSEGKTPPVESKNGKRTERGGGGGGGGGGGDAGGGSKYSMFTWFVVLALLGVWSSVAVVYFDIVDYDSVIARAKEFRMNFSEVLQGKLTAYDTDGDGDFDVEDAKVLLGLSKDGGGSANAESLEEVLNILAEEGSDWIYGFFTFLYDVVSSPVERGEEEEEGKEAAAEMQDEGGTTSSDDGEDQPGNRLSSKKKVKTAQLLHLHSRSFLLVFHRLFFSLSPPAKKKKPKLLNKLDKTIKAEIDAAEKLRKKGKLEEALRAFDTLVLRHPQSPRARYGKAQAEDDLAEKLRSNDMLQKAINTYREAAELPDVTPDLLRAALKRRAERQQFLGRMRGSLATLERLTQIFPEDISLKNELGVAHLLLGDNKGAKKVYEEVLAVSPGNGFAKVHYGFILKSENKIAESIPYLKEGLESGEPGTDDGRFYFHLGDALQRVGDKSAYHWYELGHQHGHFASVWQRSLYNVDGLKAQPWWTPKETGYNDLVKTLERNWKTIRDEALAVMDQNTGLFIPEEENLREKGEWGQYTLWQQGKKAGSSCQGVPKTCSLLERYPEATGCKRGQIKFSVMQPGTHVWPHTGPTNCRLRMHLGLVIPKQGCRIRCTDQTREWEEGKVLIFDDSFEHEVWQDADSYRLIFIVDVWHPELTAYQRQTLSPI</sequence>
<dbReference type="InterPro" id="IPR011990">
    <property type="entry name" value="TPR-like_helical_dom_sf"/>
</dbReference>
<feature type="transmembrane region" description="Helical" evidence="12">
    <location>
        <begin position="42"/>
        <end position="62"/>
    </location>
</feature>
<dbReference type="Pfam" id="PF05279">
    <property type="entry name" value="Asp-B-Hydro_N"/>
    <property type="match status" value="1"/>
</dbReference>
<feature type="compositionally biased region" description="Gly residues" evidence="11">
    <location>
        <begin position="21"/>
        <end position="31"/>
    </location>
</feature>
<protein>
    <recommendedName>
        <fullName evidence="17">Un-named hu7910</fullName>
    </recommendedName>
</protein>
<dbReference type="Pfam" id="PF13181">
    <property type="entry name" value="TPR_8"/>
    <property type="match status" value="1"/>
</dbReference>
<dbReference type="SUPFAM" id="SSF51197">
    <property type="entry name" value="Clavaminate synthase-like"/>
    <property type="match status" value="1"/>
</dbReference>
<evidence type="ECO:0000313" key="15">
    <source>
        <dbReference type="Ensembl" id="ENSDLAP00005034907.2"/>
    </source>
</evidence>
<evidence type="ECO:0000256" key="9">
    <source>
        <dbReference type="ARBA" id="ARBA00037847"/>
    </source>
</evidence>
<keyword evidence="3" id="KW-0597">Phosphoprotein</keyword>
<comment type="subcellular location">
    <subcellularLocation>
        <location evidence="9">Endomembrane system</location>
        <topology evidence="9">Single-pass membrane protein</topology>
    </subcellularLocation>
    <subcellularLocation>
        <location evidence="1">Membrane</location>
        <topology evidence="1">Single-pass type II membrane protein</topology>
    </subcellularLocation>
</comment>
<keyword evidence="16" id="KW-1185">Reference proteome</keyword>
<keyword evidence="5 12" id="KW-1133">Transmembrane helix</keyword>
<evidence type="ECO:0000259" key="13">
    <source>
        <dbReference type="Pfam" id="PF05118"/>
    </source>
</evidence>
<dbReference type="SUPFAM" id="SSF48452">
    <property type="entry name" value="TPR-like"/>
    <property type="match status" value="1"/>
</dbReference>
<reference evidence="15" key="1">
    <citation type="submission" date="2025-08" db="UniProtKB">
        <authorList>
            <consortium name="Ensembl"/>
        </authorList>
    </citation>
    <scope>IDENTIFICATION</scope>
</reference>
<dbReference type="Gene3D" id="2.60.120.330">
    <property type="entry name" value="B-lactam Antibiotic, Isopenicillin N Synthase, Chain"/>
    <property type="match status" value="1"/>
</dbReference>
<feature type="repeat" description="TPR" evidence="10">
    <location>
        <begin position="352"/>
        <end position="385"/>
    </location>
</feature>
<evidence type="ECO:0000256" key="12">
    <source>
        <dbReference type="SAM" id="Phobius"/>
    </source>
</evidence>
<evidence type="ECO:0000256" key="11">
    <source>
        <dbReference type="SAM" id="MobiDB-lite"/>
    </source>
</evidence>
<accession>A0A8C4NLJ1</accession>
<dbReference type="GO" id="GO:0062101">
    <property type="term" value="F:peptidyl-aspartic acid 3-dioxygenase activity"/>
    <property type="evidence" value="ECO:0007669"/>
    <property type="project" value="InterPro"/>
</dbReference>
<feature type="domain" description="Aspartyl/asparaginy/proline hydroxylase" evidence="13">
    <location>
        <begin position="489"/>
        <end position="643"/>
    </location>
</feature>
<dbReference type="PANTHER" id="PTHR12366:SF33">
    <property type="entry name" value="ASPARTYL_ASPARAGINYL BETA-HYDROXYLASE"/>
    <property type="match status" value="1"/>
</dbReference>
<dbReference type="PANTHER" id="PTHR12366">
    <property type="entry name" value="ASPARTYL/ASPARAGINYL BETA-HYDROXYLASE"/>
    <property type="match status" value="1"/>
</dbReference>
<evidence type="ECO:0000256" key="7">
    <source>
        <dbReference type="ARBA" id="ARBA00023157"/>
    </source>
</evidence>
<keyword evidence="8" id="KW-0325">Glycoprotein</keyword>
<dbReference type="InterPro" id="IPR007803">
    <property type="entry name" value="Asp/Arg/Pro-Hydrxlase"/>
</dbReference>
<feature type="region of interest" description="Disordered" evidence="11">
    <location>
        <begin position="156"/>
        <end position="195"/>
    </location>
</feature>
<dbReference type="GO" id="GO:0005783">
    <property type="term" value="C:endoplasmic reticulum"/>
    <property type="evidence" value="ECO:0007669"/>
    <property type="project" value="TreeGrafter"/>
</dbReference>
<dbReference type="Gene3D" id="1.25.40.10">
    <property type="entry name" value="Tetratricopeptide repeat domain"/>
    <property type="match status" value="1"/>
</dbReference>
<evidence type="ECO:0000256" key="8">
    <source>
        <dbReference type="ARBA" id="ARBA00023180"/>
    </source>
</evidence>
<keyword evidence="4 12" id="KW-0812">Transmembrane</keyword>
<dbReference type="InterPro" id="IPR007943">
    <property type="entry name" value="Asp-B-hydro/Triadin_dom"/>
</dbReference>
<organism evidence="15 16">
    <name type="scientific">Dicentrarchus labrax</name>
    <name type="common">European seabass</name>
    <name type="synonym">Morone labrax</name>
    <dbReference type="NCBI Taxonomy" id="13489"/>
    <lineage>
        <taxon>Eukaryota</taxon>
        <taxon>Metazoa</taxon>
        <taxon>Chordata</taxon>
        <taxon>Craniata</taxon>
        <taxon>Vertebrata</taxon>
        <taxon>Euteleostomi</taxon>
        <taxon>Actinopterygii</taxon>
        <taxon>Neopterygii</taxon>
        <taxon>Teleostei</taxon>
        <taxon>Neoteleostei</taxon>
        <taxon>Acanthomorphata</taxon>
        <taxon>Eupercaria</taxon>
        <taxon>Moronidae</taxon>
        <taxon>Dicentrarchus</taxon>
    </lineage>
</organism>
<dbReference type="SMART" id="SM00028">
    <property type="entry name" value="TPR"/>
    <property type="match status" value="3"/>
</dbReference>
<dbReference type="AlphaFoldDB" id="A0A8C4NLJ1"/>
<dbReference type="Ensembl" id="ENSDLAT00005037235.2">
    <property type="protein sequence ID" value="ENSDLAP00005034907.2"/>
    <property type="gene ID" value="ENSDLAG00005014591.2"/>
</dbReference>
<dbReference type="InterPro" id="IPR019734">
    <property type="entry name" value="TPR_rpt"/>
</dbReference>
<evidence type="ECO:0000256" key="6">
    <source>
        <dbReference type="ARBA" id="ARBA00023136"/>
    </source>
</evidence>
<evidence type="ECO:0008006" key="17">
    <source>
        <dbReference type="Google" id="ProtNLM"/>
    </source>
</evidence>
<reference evidence="15" key="2">
    <citation type="submission" date="2025-09" db="UniProtKB">
        <authorList>
            <consortium name="Ensembl"/>
        </authorList>
    </citation>
    <scope>IDENTIFICATION</scope>
</reference>
<dbReference type="Pfam" id="PF05118">
    <property type="entry name" value="Asp_Arg_Hydrox"/>
    <property type="match status" value="1"/>
</dbReference>
<feature type="region of interest" description="Disordered" evidence="11">
    <location>
        <begin position="1"/>
        <end position="31"/>
    </location>
</feature>
<evidence type="ECO:0000256" key="10">
    <source>
        <dbReference type="PROSITE-ProRule" id="PRU00339"/>
    </source>
</evidence>
<name>A0A8C4NLJ1_DICLA</name>
<comment type="similarity">
    <text evidence="2">Belongs to the aspartyl/asparaginyl beta-hydroxylase family.</text>
</comment>
<keyword evidence="10" id="KW-0802">TPR repeat</keyword>
<gene>
    <name evidence="15" type="primary">unm_hu7910</name>
</gene>
<dbReference type="Pfam" id="PF13432">
    <property type="entry name" value="TPR_16"/>
    <property type="match status" value="1"/>
</dbReference>
<dbReference type="GO" id="GO:0016020">
    <property type="term" value="C:membrane"/>
    <property type="evidence" value="ECO:0007669"/>
    <property type="project" value="UniProtKB-SubCell"/>
</dbReference>
<evidence type="ECO:0000256" key="4">
    <source>
        <dbReference type="ARBA" id="ARBA00022692"/>
    </source>
</evidence>
<dbReference type="Proteomes" id="UP000694389">
    <property type="component" value="Unassembled WGS sequence"/>
</dbReference>
<evidence type="ECO:0000313" key="16">
    <source>
        <dbReference type="Proteomes" id="UP000694389"/>
    </source>
</evidence>
<dbReference type="GeneTree" id="ENSGT00940000156304"/>
<evidence type="ECO:0000256" key="2">
    <source>
        <dbReference type="ARBA" id="ARBA00007730"/>
    </source>
</evidence>
<evidence type="ECO:0000256" key="5">
    <source>
        <dbReference type="ARBA" id="ARBA00022989"/>
    </source>
</evidence>
<proteinExistence type="inferred from homology"/>
<dbReference type="PROSITE" id="PS50005">
    <property type="entry name" value="TPR"/>
    <property type="match status" value="1"/>
</dbReference>
<evidence type="ECO:0000259" key="14">
    <source>
        <dbReference type="Pfam" id="PF05279"/>
    </source>
</evidence>
<dbReference type="InterPro" id="IPR027443">
    <property type="entry name" value="IPNS-like_sf"/>
</dbReference>
<dbReference type="FunFam" id="2.60.120.330:FF:000004">
    <property type="entry name" value="aspartyl/asparaginyl beta-hydroxylase isoform X2"/>
    <property type="match status" value="1"/>
</dbReference>
<dbReference type="InterPro" id="IPR039038">
    <property type="entry name" value="ASPH"/>
</dbReference>
<evidence type="ECO:0000256" key="3">
    <source>
        <dbReference type="ARBA" id="ARBA00022553"/>
    </source>
</evidence>